<evidence type="ECO:0000256" key="2">
    <source>
        <dbReference type="ARBA" id="ARBA00022723"/>
    </source>
</evidence>
<dbReference type="KEGG" id="mpd:MCP_2473"/>
<evidence type="ECO:0000256" key="1">
    <source>
        <dbReference type="ARBA" id="ARBA00006486"/>
    </source>
</evidence>
<dbReference type="OrthoDB" id="146488at2157"/>
<dbReference type="PROSITE" id="PS00886">
    <property type="entry name" value="ILVD_EDD_1"/>
    <property type="match status" value="1"/>
</dbReference>
<reference evidence="9" key="3">
    <citation type="journal article" date="2011" name="PLoS ONE">
        <title>Genome sequence of a mesophilic hydrogenotrophic methanogen Methanocella paludicola, the first cultivated representative of the order Methanocellales.</title>
        <authorList>
            <person name="Sakai S."/>
            <person name="Takaki Y."/>
            <person name="Shimamura S."/>
            <person name="Sekine M."/>
            <person name="Tajima T."/>
            <person name="Kosugi H."/>
            <person name="Ichikawa N."/>
            <person name="Tasumi E."/>
            <person name="Hiraki A.T."/>
            <person name="Shimizu A."/>
            <person name="Kato Y."/>
            <person name="Nishiko R."/>
            <person name="Mori K."/>
            <person name="Fujita N."/>
            <person name="Imachi H."/>
            <person name="Takai K."/>
        </authorList>
    </citation>
    <scope>NUCLEOTIDE SEQUENCE [LARGE SCALE GENOMIC DNA]</scope>
    <source>
        <strain evidence="9">DSM 17711 / JCM 13418 / NBRC 101707 / SANAE</strain>
    </source>
</reference>
<dbReference type="Pfam" id="PF00920">
    <property type="entry name" value="ILVD_EDD_N"/>
    <property type="match status" value="1"/>
</dbReference>
<dbReference type="InParanoid" id="D1Z1H3"/>
<reference evidence="8 9" key="2">
    <citation type="journal article" date="2008" name="Int. J. Syst. Evol. Microbiol.">
        <title>Methanocella paludicola gen. nov., sp. nov., a methane-producing archaeon, the first isolate of the lineage 'Rice Cluster I', and proposal of the new archaeal order Methanocellales ord. nov.</title>
        <authorList>
            <person name="Sakai S."/>
            <person name="Imachi H."/>
            <person name="Hanada S."/>
            <person name="Ohashi A."/>
            <person name="Harada H."/>
            <person name="Kamagata Y."/>
        </authorList>
    </citation>
    <scope>NUCLEOTIDE SEQUENCE [LARGE SCALE GENOMIC DNA]</scope>
    <source>
        <strain evidence="9">DSM 17711 / JCM 13418 / NBRC 101707 / SANAE</strain>
    </source>
</reference>
<dbReference type="InterPro" id="IPR042096">
    <property type="entry name" value="Dihydro-acid_dehy_C"/>
</dbReference>
<dbReference type="SUPFAM" id="SSF143975">
    <property type="entry name" value="IlvD/EDD N-terminal domain-like"/>
    <property type="match status" value="1"/>
</dbReference>
<dbReference type="PATRIC" id="fig|304371.9.peg.2522"/>
<organism evidence="8 9">
    <name type="scientific">Methanocella paludicola (strain DSM 17711 / JCM 13418 / NBRC 101707 / SANAE)</name>
    <dbReference type="NCBI Taxonomy" id="304371"/>
    <lineage>
        <taxon>Archaea</taxon>
        <taxon>Methanobacteriati</taxon>
        <taxon>Methanobacteriota</taxon>
        <taxon>Stenosarchaea group</taxon>
        <taxon>Methanomicrobia</taxon>
        <taxon>Methanocellales</taxon>
        <taxon>Methanocellaceae</taxon>
        <taxon>Methanocella</taxon>
    </lineage>
</organism>
<keyword evidence="5" id="KW-0456">Lyase</keyword>
<dbReference type="GeneID" id="8682235"/>
<evidence type="ECO:0000256" key="4">
    <source>
        <dbReference type="ARBA" id="ARBA00023014"/>
    </source>
</evidence>
<evidence type="ECO:0000259" key="7">
    <source>
        <dbReference type="Pfam" id="PF24877"/>
    </source>
</evidence>
<dbReference type="InterPro" id="IPR000581">
    <property type="entry name" value="ILV_EDD_N"/>
</dbReference>
<dbReference type="GO" id="GO:0051536">
    <property type="term" value="F:iron-sulfur cluster binding"/>
    <property type="evidence" value="ECO:0007669"/>
    <property type="project" value="UniProtKB-KW"/>
</dbReference>
<dbReference type="InterPro" id="IPR056740">
    <property type="entry name" value="ILV_EDD_C"/>
</dbReference>
<keyword evidence="3" id="KW-0408">Iron</keyword>
<evidence type="ECO:0000313" key="8">
    <source>
        <dbReference type="EMBL" id="BAI62545.1"/>
    </source>
</evidence>
<dbReference type="GO" id="GO:0005829">
    <property type="term" value="C:cytosol"/>
    <property type="evidence" value="ECO:0007669"/>
    <property type="project" value="TreeGrafter"/>
</dbReference>
<keyword evidence="9" id="KW-1185">Reference proteome</keyword>
<keyword evidence="4" id="KW-0411">Iron-sulfur</keyword>
<dbReference type="Gene3D" id="3.50.30.80">
    <property type="entry name" value="IlvD/EDD C-terminal domain-like"/>
    <property type="match status" value="1"/>
</dbReference>
<dbReference type="AlphaFoldDB" id="D1Z1H3"/>
<dbReference type="STRING" id="304371.MCP_2473"/>
<feature type="domain" description="Dihydroxy-acid/6-phosphogluconate dehydratase N-terminal" evidence="6">
    <location>
        <begin position="29"/>
        <end position="342"/>
    </location>
</feature>
<protein>
    <submittedName>
        <fullName evidence="8">Dihydroxy-acid dehydratase</fullName>
    </submittedName>
</protein>
<reference evidence="8 9" key="1">
    <citation type="journal article" date="2007" name="Appl. Environ. Microbiol.">
        <title>Isolation of key methanogens for global methane emission from rice paddy fields: a novel isolate affiliated with the clone cluster rice cluster I.</title>
        <authorList>
            <person name="Sakai S."/>
            <person name="Imachi H."/>
            <person name="Sekiguchi Y."/>
            <person name="Ohashi A."/>
            <person name="Harada H."/>
            <person name="Kamagata Y."/>
        </authorList>
    </citation>
    <scope>NUCLEOTIDE SEQUENCE [LARGE SCALE GENOMIC DNA]</scope>
    <source>
        <strain evidence="9">DSM 17711 / JCM 13418 / NBRC 101707 / SANAE</strain>
    </source>
</reference>
<evidence type="ECO:0000256" key="5">
    <source>
        <dbReference type="ARBA" id="ARBA00023239"/>
    </source>
</evidence>
<dbReference type="InterPro" id="IPR037237">
    <property type="entry name" value="IlvD/EDD_N"/>
</dbReference>
<proteinExistence type="inferred from homology"/>
<dbReference type="RefSeq" id="WP_012901219.1">
    <property type="nucleotide sequence ID" value="NC_013665.1"/>
</dbReference>
<feature type="domain" description="Dihydroxy-acid/6-phosphogluconate dehydratase C-terminal" evidence="7">
    <location>
        <begin position="368"/>
        <end position="567"/>
    </location>
</feature>
<dbReference type="GO" id="GO:0016836">
    <property type="term" value="F:hydro-lyase activity"/>
    <property type="evidence" value="ECO:0007669"/>
    <property type="project" value="UniProtKB-ARBA"/>
</dbReference>
<comment type="similarity">
    <text evidence="1">Belongs to the IlvD/Edd family.</text>
</comment>
<dbReference type="Proteomes" id="UP000001882">
    <property type="component" value="Chromosome"/>
</dbReference>
<dbReference type="FunFam" id="3.50.30.80:FF:000001">
    <property type="entry name" value="Dihydroxy-acid dehydratase"/>
    <property type="match status" value="1"/>
</dbReference>
<keyword evidence="2" id="KW-0479">Metal-binding</keyword>
<evidence type="ECO:0000259" key="6">
    <source>
        <dbReference type="Pfam" id="PF00920"/>
    </source>
</evidence>
<sequence length="571" mass="62272">MRSQDLRKQSPEIDPLKLSMDFTVEDLGKPQILVDDVWGDSMPGSYHLMQLSQMVSNGVYSSGGKPGLFHVTDVCDGIIQGTEGMYYSLLSREMICDMIEVHWRTQPMDGMVLVSSCDKAVPGQLMAAARLNDAPAIVALGGTQAPGPGMFTLEQVGTIYAQLRRGELAKDVFTFFQQNACPTEGSCSFMGTANTMQSMSEALGMSLPGSAVTPAYQKDVRALAEISGKRIMGMLEEGAMTRDILTKDAFENAIMVHAAIAGSLNAIMHLAAIAHETGITLHPKLWDELNREIPYLLNVRPSGKYPAVFFWYAGGVYGIISEIREFLHLDAMTVTGKTVGENLKDMENMDYFTKVRRYLKNFKVTAEDVMAPINRPIGKGALAILSGNLAPGHAAIKYSALPREMFHHVGPAVVFEQEKAAFDAVINGEIEPGSMIVLRYAGPKGLGLPEMFYLTEALASKRELDTTTALITDGRFSGASRGPCVGYLCPEAMDGGPIAVVEDGDLIELDVPNRGLNIVGVQCKKEEPETINKIIADRLSQWKPPENKYTGVLRLFTKLATPAMEGAYMKY</sequence>
<dbReference type="SUPFAM" id="SSF52016">
    <property type="entry name" value="LeuD/IlvD-like"/>
    <property type="match status" value="1"/>
</dbReference>
<evidence type="ECO:0000256" key="3">
    <source>
        <dbReference type="ARBA" id="ARBA00023004"/>
    </source>
</evidence>
<dbReference type="eggNOG" id="arCOG04045">
    <property type="taxonomic scope" value="Archaea"/>
</dbReference>
<name>D1Z1H3_METPS</name>
<dbReference type="InterPro" id="IPR020558">
    <property type="entry name" value="DiOHA_6PGluconate_deHydtase_CS"/>
</dbReference>
<dbReference type="Pfam" id="PF24877">
    <property type="entry name" value="ILV_EDD_C"/>
    <property type="match status" value="1"/>
</dbReference>
<dbReference type="GO" id="GO:0046872">
    <property type="term" value="F:metal ion binding"/>
    <property type="evidence" value="ECO:0007669"/>
    <property type="project" value="UniProtKB-KW"/>
</dbReference>
<gene>
    <name evidence="8" type="primary">ilvD-1</name>
    <name evidence="8" type="ordered locus">MCP_2473</name>
</gene>
<dbReference type="PROSITE" id="PS00887">
    <property type="entry name" value="ILVD_EDD_2"/>
    <property type="match status" value="1"/>
</dbReference>
<evidence type="ECO:0000313" key="9">
    <source>
        <dbReference type="Proteomes" id="UP000001882"/>
    </source>
</evidence>
<accession>D1Z1H3</accession>
<dbReference type="EMBL" id="AP011532">
    <property type="protein sequence ID" value="BAI62545.1"/>
    <property type="molecule type" value="Genomic_DNA"/>
</dbReference>
<dbReference type="PANTHER" id="PTHR43661:SF3">
    <property type="entry name" value="D-XYLONATE DEHYDRATASE YAGF-RELATED"/>
    <property type="match status" value="1"/>
</dbReference>
<dbReference type="PANTHER" id="PTHR43661">
    <property type="entry name" value="D-XYLONATE DEHYDRATASE"/>
    <property type="match status" value="1"/>
</dbReference>